<feature type="non-terminal residue" evidence="1">
    <location>
        <position position="74"/>
    </location>
</feature>
<name>A0A9N7Z0V1_PLEPL</name>
<dbReference type="AlphaFoldDB" id="A0A9N7Z0V1"/>
<sequence>MLVTSLGFERDNTFLDLYEKNVKSSRRCSQSPAGGGSVWCCSQKKKRTEKKKKKKKNNRCFNEIWQLRNEPEYL</sequence>
<evidence type="ECO:0000313" key="1">
    <source>
        <dbReference type="EMBL" id="CAB1447127.1"/>
    </source>
</evidence>
<keyword evidence="2" id="KW-1185">Reference proteome</keyword>
<dbReference type="EMBL" id="CADEAL010003936">
    <property type="protein sequence ID" value="CAB1447127.1"/>
    <property type="molecule type" value="Genomic_DNA"/>
</dbReference>
<reference evidence="1" key="1">
    <citation type="submission" date="2020-03" db="EMBL/GenBank/DDBJ databases">
        <authorList>
            <person name="Weist P."/>
        </authorList>
    </citation>
    <scope>NUCLEOTIDE SEQUENCE</scope>
</reference>
<proteinExistence type="predicted"/>
<comment type="caution">
    <text evidence="1">The sequence shown here is derived from an EMBL/GenBank/DDBJ whole genome shotgun (WGS) entry which is preliminary data.</text>
</comment>
<dbReference type="Proteomes" id="UP001153269">
    <property type="component" value="Unassembled WGS sequence"/>
</dbReference>
<gene>
    <name evidence="1" type="ORF">PLEPLA_LOCUS34823</name>
</gene>
<accession>A0A9N7Z0V1</accession>
<evidence type="ECO:0000313" key="2">
    <source>
        <dbReference type="Proteomes" id="UP001153269"/>
    </source>
</evidence>
<protein>
    <submittedName>
        <fullName evidence="1">Uncharacterized protein</fullName>
    </submittedName>
</protein>
<organism evidence="1 2">
    <name type="scientific">Pleuronectes platessa</name>
    <name type="common">European plaice</name>
    <dbReference type="NCBI Taxonomy" id="8262"/>
    <lineage>
        <taxon>Eukaryota</taxon>
        <taxon>Metazoa</taxon>
        <taxon>Chordata</taxon>
        <taxon>Craniata</taxon>
        <taxon>Vertebrata</taxon>
        <taxon>Euteleostomi</taxon>
        <taxon>Actinopterygii</taxon>
        <taxon>Neopterygii</taxon>
        <taxon>Teleostei</taxon>
        <taxon>Neoteleostei</taxon>
        <taxon>Acanthomorphata</taxon>
        <taxon>Carangaria</taxon>
        <taxon>Pleuronectiformes</taxon>
        <taxon>Pleuronectoidei</taxon>
        <taxon>Pleuronectidae</taxon>
        <taxon>Pleuronectes</taxon>
    </lineage>
</organism>